<dbReference type="PANTHER" id="PTHR24348">
    <property type="entry name" value="SERINE/THREONINE-PROTEIN KINASE UNC-51-RELATED"/>
    <property type="match status" value="1"/>
</dbReference>
<dbReference type="Pfam" id="PF00069">
    <property type="entry name" value="Pkinase"/>
    <property type="match status" value="1"/>
</dbReference>
<dbReference type="PROSITE" id="PS00108">
    <property type="entry name" value="PROTEIN_KINASE_ST"/>
    <property type="match status" value="1"/>
</dbReference>
<dbReference type="RefSeq" id="WP_186903127.1">
    <property type="nucleotide sequence ID" value="NZ_JACOGD010000003.1"/>
</dbReference>
<reference evidence="8 9" key="1">
    <citation type="submission" date="2020-08" db="EMBL/GenBank/DDBJ databases">
        <title>Novel species isolated from subtropical streams in China.</title>
        <authorList>
            <person name="Lu H."/>
        </authorList>
    </citation>
    <scope>NUCLEOTIDE SEQUENCE [LARGE SCALE GENOMIC DNA]</scope>
    <source>
        <strain evidence="8 9">CY22W</strain>
    </source>
</reference>
<protein>
    <submittedName>
        <fullName evidence="8">Protein kinase</fullName>
    </submittedName>
</protein>
<keyword evidence="4" id="KW-0067">ATP-binding</keyword>
<organism evidence="8 9">
    <name type="scientific">Undibacterium curvum</name>
    <dbReference type="NCBI Taxonomy" id="2762294"/>
    <lineage>
        <taxon>Bacteria</taxon>
        <taxon>Pseudomonadati</taxon>
        <taxon>Pseudomonadota</taxon>
        <taxon>Betaproteobacteria</taxon>
        <taxon>Burkholderiales</taxon>
        <taxon>Oxalobacteraceae</taxon>
        <taxon>Undibacterium</taxon>
    </lineage>
</organism>
<dbReference type="PROSITE" id="PS50011">
    <property type="entry name" value="PROTEIN_KINASE_DOM"/>
    <property type="match status" value="1"/>
</dbReference>
<accession>A0ABR7A361</accession>
<evidence type="ECO:0000256" key="6">
    <source>
        <dbReference type="SAM" id="Phobius"/>
    </source>
</evidence>
<dbReference type="Proteomes" id="UP000654304">
    <property type="component" value="Unassembled WGS sequence"/>
</dbReference>
<feature type="transmembrane region" description="Helical" evidence="6">
    <location>
        <begin position="762"/>
        <end position="780"/>
    </location>
</feature>
<evidence type="ECO:0000313" key="9">
    <source>
        <dbReference type="Proteomes" id="UP000654304"/>
    </source>
</evidence>
<dbReference type="PANTHER" id="PTHR24348:SF22">
    <property type="entry name" value="NON-SPECIFIC SERINE_THREONINE PROTEIN KINASE"/>
    <property type="match status" value="1"/>
</dbReference>
<dbReference type="InterPro" id="IPR045269">
    <property type="entry name" value="Atg1-like"/>
</dbReference>
<evidence type="ECO:0000259" key="7">
    <source>
        <dbReference type="PROSITE" id="PS50011"/>
    </source>
</evidence>
<evidence type="ECO:0000256" key="2">
    <source>
        <dbReference type="ARBA" id="ARBA00022741"/>
    </source>
</evidence>
<dbReference type="InterPro" id="IPR000719">
    <property type="entry name" value="Prot_kinase_dom"/>
</dbReference>
<evidence type="ECO:0000256" key="3">
    <source>
        <dbReference type="ARBA" id="ARBA00022777"/>
    </source>
</evidence>
<keyword evidence="6" id="KW-0472">Membrane</keyword>
<evidence type="ECO:0000256" key="4">
    <source>
        <dbReference type="ARBA" id="ARBA00022840"/>
    </source>
</evidence>
<keyword evidence="6" id="KW-0812">Transmembrane</keyword>
<keyword evidence="6" id="KW-1133">Transmembrane helix</keyword>
<keyword evidence="5" id="KW-0175">Coiled coil</keyword>
<sequence>MSSEYIRLCPGCQTENPATSLRCGCGALLTGVDLSLPKTLHSSLPATENPVAPASTAQTSSQKPVTNLRCSYEDCEQDNPPGSTACLYCNRPLTTAPADVGISQIQSLLRLPAELAARYQILAPLAQQGAEAELLLIQRLQDQQHFVLKLYRHGMQISAAVQERMAQIPAAHKVVELESGRSEGHHFEVLEYCTSGSLRQMMSEGRAASQLEAIIRELATAIASVHQAGLLHRDLKPENILLRATHPLDLVLTDFGISSVMDATQKLTGAARTLYYAAPESLSGVLSAKTDFWALGMIVLEIAAGRHPFAGLSEAVILHQLTTRELDLSVIKDGYLRKLLQGLLLRDPQQRWGEAEVLRWLARDPSLPAPVETQTMAGFHTPYHIGADICHTKPQLAVALSRNWTEAAGDIANGQLLAWFRDVQKDQNAVRVLIDLRSDQQLSIDVQLLILVLFLAPGIPPVWRGESIELPDILRKANAALKGDEAAASWLHQLYIHDVLEIYANAGNAASQDIVQKWQLAAKAYVQSWRDAQTLIKENSPKYIPGEYVNIDQLMYGSTRQASPSLLKVHPQLLAISYDPKWAERLRLRLEQAYTGLQAYCPWLSALGDIAGAPASMLLVMDALLPDARAAVEKQKTAQLRQVEAADEELKTARRNLDSIISDIRAACRRNLMLGDAAAELQQALDRLFTQTIQLRAAEHISPDWMEFKKRITRTERQCQRIASLLDQLSERRTENQGWLGRDVLVAFTLAAVILPEILERSVFFLLLFGFLGLLFWRFYPVYQHAQKIQELGSSLSSISN</sequence>
<keyword evidence="9" id="KW-1185">Reference proteome</keyword>
<dbReference type="Gene3D" id="1.10.510.10">
    <property type="entry name" value="Transferase(Phosphotransferase) domain 1"/>
    <property type="match status" value="1"/>
</dbReference>
<feature type="coiled-coil region" evidence="5">
    <location>
        <begin position="629"/>
        <end position="663"/>
    </location>
</feature>
<dbReference type="GO" id="GO:0016301">
    <property type="term" value="F:kinase activity"/>
    <property type="evidence" value="ECO:0007669"/>
    <property type="project" value="UniProtKB-KW"/>
</dbReference>
<dbReference type="InterPro" id="IPR008271">
    <property type="entry name" value="Ser/Thr_kinase_AS"/>
</dbReference>
<evidence type="ECO:0000256" key="5">
    <source>
        <dbReference type="SAM" id="Coils"/>
    </source>
</evidence>
<gene>
    <name evidence="8" type="ORF">H8K43_06675</name>
</gene>
<comment type="caution">
    <text evidence="8">The sequence shown here is derived from an EMBL/GenBank/DDBJ whole genome shotgun (WGS) entry which is preliminary data.</text>
</comment>
<keyword evidence="3 8" id="KW-0418">Kinase</keyword>
<evidence type="ECO:0000256" key="1">
    <source>
        <dbReference type="ARBA" id="ARBA00022679"/>
    </source>
</evidence>
<evidence type="ECO:0000313" key="8">
    <source>
        <dbReference type="EMBL" id="MBC3931353.1"/>
    </source>
</evidence>
<name>A0ABR7A361_9BURK</name>
<dbReference type="SMART" id="SM00220">
    <property type="entry name" value="S_TKc"/>
    <property type="match status" value="1"/>
</dbReference>
<dbReference type="EMBL" id="JACOGD010000003">
    <property type="protein sequence ID" value="MBC3931353.1"/>
    <property type="molecule type" value="Genomic_DNA"/>
</dbReference>
<feature type="domain" description="Protein kinase" evidence="7">
    <location>
        <begin position="120"/>
        <end position="367"/>
    </location>
</feature>
<proteinExistence type="predicted"/>
<dbReference type="SUPFAM" id="SSF56112">
    <property type="entry name" value="Protein kinase-like (PK-like)"/>
    <property type="match status" value="1"/>
</dbReference>
<keyword evidence="1" id="KW-0808">Transferase</keyword>
<dbReference type="InterPro" id="IPR011009">
    <property type="entry name" value="Kinase-like_dom_sf"/>
</dbReference>
<keyword evidence="2" id="KW-0547">Nucleotide-binding</keyword>